<evidence type="ECO:0000313" key="1">
    <source>
        <dbReference type="EMBL" id="AMK10870.1"/>
    </source>
</evidence>
<dbReference type="AlphaFoldDB" id="A0A126QLD6"/>
<keyword evidence="3" id="KW-1185">Reference proteome</keyword>
<name>A0A126QLD6_9BACT</name>
<dbReference type="Proteomes" id="UP000295506">
    <property type="component" value="Unassembled WGS sequence"/>
</dbReference>
<dbReference type="RefSeq" id="WP_066801936.1">
    <property type="nucleotide sequence ID" value="NZ_CP014206.1"/>
</dbReference>
<keyword evidence="1" id="KW-0238">DNA-binding</keyword>
<evidence type="ECO:0000313" key="2">
    <source>
        <dbReference type="EMBL" id="TDT91863.1"/>
    </source>
</evidence>
<dbReference type="Proteomes" id="UP000055611">
    <property type="component" value="Chromosome"/>
</dbReference>
<evidence type="ECO:0000313" key="3">
    <source>
        <dbReference type="Proteomes" id="UP000055611"/>
    </source>
</evidence>
<reference evidence="2 4" key="2">
    <citation type="submission" date="2019-03" db="EMBL/GenBank/DDBJ databases">
        <title>Genomic Encyclopedia of Type Strains, Phase IV (KMG-IV): sequencing the most valuable type-strain genomes for metagenomic binning, comparative biology and taxonomic classification.</title>
        <authorList>
            <person name="Goeker M."/>
        </authorList>
    </citation>
    <scope>NUCLEOTIDE SEQUENCE [LARGE SCALE GENOMIC DNA]</scope>
    <source>
        <strain evidence="2 4">DSM 101483</strain>
    </source>
</reference>
<dbReference type="OrthoDB" id="5454513at2"/>
<gene>
    <name evidence="1" type="ORF">AWY79_06990</name>
    <name evidence="2" type="ORF">EDC59_101266</name>
</gene>
<sequence>MTTRLFKEFTELYGQGFRPYTGEVLAEVYERLKCNDPKKAYWVCRWPLLYCFGCTKRCAPRTPDGFQVMLPEGGQCVPGKFAISPAEMLASKPFLRADEAAYCLCISQSQVYAITAEGKLVRHLDKPFRVTSESVREEMNRIDL</sequence>
<dbReference type="EMBL" id="CP014206">
    <property type="protein sequence ID" value="AMK10870.1"/>
    <property type="molecule type" value="Genomic_DNA"/>
</dbReference>
<dbReference type="EMBL" id="SOBK01000001">
    <property type="protein sequence ID" value="TDT91863.1"/>
    <property type="molecule type" value="Genomic_DNA"/>
</dbReference>
<organism evidence="2 4">
    <name type="scientific">Pseudodesulfovibrio indicus</name>
    <dbReference type="NCBI Taxonomy" id="1716143"/>
    <lineage>
        <taxon>Bacteria</taxon>
        <taxon>Pseudomonadati</taxon>
        <taxon>Thermodesulfobacteriota</taxon>
        <taxon>Desulfovibrionia</taxon>
        <taxon>Desulfovibrionales</taxon>
        <taxon>Desulfovibrionaceae</taxon>
    </lineage>
</organism>
<protein>
    <submittedName>
        <fullName evidence="1">DNA-binding protein</fullName>
    </submittedName>
</protein>
<evidence type="ECO:0000313" key="4">
    <source>
        <dbReference type="Proteomes" id="UP000295506"/>
    </source>
</evidence>
<dbReference type="GO" id="GO:0003677">
    <property type="term" value="F:DNA binding"/>
    <property type="evidence" value="ECO:0007669"/>
    <property type="project" value="UniProtKB-KW"/>
</dbReference>
<proteinExistence type="predicted"/>
<reference evidence="1 3" key="1">
    <citation type="journal article" date="2016" name="Front. Microbiol.">
        <title>Genome Sequence of the Piezophilic, Mesophilic Sulfate-Reducing Bacterium Desulfovibrio indicus J2T.</title>
        <authorList>
            <person name="Cao J."/>
            <person name="Maignien L."/>
            <person name="Shao Z."/>
            <person name="Alain K."/>
            <person name="Jebbar M."/>
        </authorList>
    </citation>
    <scope>NUCLEOTIDE SEQUENCE [LARGE SCALE GENOMIC DNA]</scope>
    <source>
        <strain evidence="1 3">J2</strain>
    </source>
</reference>
<dbReference type="KEGG" id="dej:AWY79_06990"/>
<accession>A0A126QLD6</accession>